<comment type="similarity">
    <text evidence="1">Belongs to the transglutaminase-like superfamily. PNGase family.</text>
</comment>
<dbReference type="Proteomes" id="UP001233999">
    <property type="component" value="Unassembled WGS sequence"/>
</dbReference>
<dbReference type="Gene3D" id="2.60.120.1020">
    <property type="entry name" value="Peptide N glycanase, PAW domain"/>
    <property type="match status" value="1"/>
</dbReference>
<dbReference type="InterPro" id="IPR006588">
    <property type="entry name" value="Peptide_N_glycanase_PAW_dom"/>
</dbReference>
<evidence type="ECO:0000313" key="4">
    <source>
        <dbReference type="EMBL" id="KAJ9573953.1"/>
    </source>
</evidence>
<organism evidence="4 5">
    <name type="scientific">Diploptera punctata</name>
    <name type="common">Pacific beetle cockroach</name>
    <dbReference type="NCBI Taxonomy" id="6984"/>
    <lineage>
        <taxon>Eukaryota</taxon>
        <taxon>Metazoa</taxon>
        <taxon>Ecdysozoa</taxon>
        <taxon>Arthropoda</taxon>
        <taxon>Hexapoda</taxon>
        <taxon>Insecta</taxon>
        <taxon>Pterygota</taxon>
        <taxon>Neoptera</taxon>
        <taxon>Polyneoptera</taxon>
        <taxon>Dictyoptera</taxon>
        <taxon>Blattodea</taxon>
        <taxon>Blaberoidea</taxon>
        <taxon>Blaberidae</taxon>
        <taxon>Diplopterinae</taxon>
        <taxon>Diploptera</taxon>
    </lineage>
</organism>
<keyword evidence="2" id="KW-0175">Coiled coil</keyword>
<comment type="caution">
    <text evidence="4">The sequence shown here is derived from an EMBL/GenBank/DDBJ whole genome shotgun (WGS) entry which is preliminary data.</text>
</comment>
<reference evidence="4" key="1">
    <citation type="journal article" date="2023" name="IScience">
        <title>Live-bearing cockroach genome reveals convergent evolutionary mechanisms linked to viviparity in insects and beyond.</title>
        <authorList>
            <person name="Fouks B."/>
            <person name="Harrison M.C."/>
            <person name="Mikhailova A.A."/>
            <person name="Marchal E."/>
            <person name="English S."/>
            <person name="Carruthers M."/>
            <person name="Jennings E.C."/>
            <person name="Chiamaka E.L."/>
            <person name="Frigard R.A."/>
            <person name="Pippel M."/>
            <person name="Attardo G.M."/>
            <person name="Benoit J.B."/>
            <person name="Bornberg-Bauer E."/>
            <person name="Tobe S.S."/>
        </authorList>
    </citation>
    <scope>NUCLEOTIDE SEQUENCE</scope>
    <source>
        <strain evidence="4">Stay&amp;Tobe</strain>
    </source>
</reference>
<dbReference type="InterPro" id="IPR008979">
    <property type="entry name" value="Galactose-bd-like_sf"/>
</dbReference>
<accession>A0AAD7Z5P6</accession>
<dbReference type="AlphaFoldDB" id="A0AAD7Z5P6"/>
<proteinExistence type="inferred from homology"/>
<evidence type="ECO:0000313" key="5">
    <source>
        <dbReference type="Proteomes" id="UP001233999"/>
    </source>
</evidence>
<dbReference type="Pfam" id="PF04721">
    <property type="entry name" value="PAW"/>
    <property type="match status" value="1"/>
</dbReference>
<protein>
    <recommendedName>
        <fullName evidence="3">PAW domain-containing protein</fullName>
    </recommendedName>
</protein>
<dbReference type="SUPFAM" id="SSF49785">
    <property type="entry name" value="Galactose-binding domain-like"/>
    <property type="match status" value="1"/>
</dbReference>
<reference evidence="4" key="2">
    <citation type="submission" date="2023-05" db="EMBL/GenBank/DDBJ databases">
        <authorList>
            <person name="Fouks B."/>
        </authorList>
    </citation>
    <scope>NUCLEOTIDE SEQUENCE</scope>
    <source>
        <strain evidence="4">Stay&amp;Tobe</strain>
        <tissue evidence="4">Testes</tissue>
    </source>
</reference>
<evidence type="ECO:0000259" key="3">
    <source>
        <dbReference type="PROSITE" id="PS51398"/>
    </source>
</evidence>
<keyword evidence="5" id="KW-1185">Reference proteome</keyword>
<dbReference type="PROSITE" id="PS51398">
    <property type="entry name" value="PAW"/>
    <property type="match status" value="1"/>
</dbReference>
<sequence length="458" mass="51837">MAALTVGLNGGGIPAQLQLLLLQCLASTINDTKSENSYNKEKTDSHQSITISLDNDFFNDDANQRLTSLENNIKKIMQEFRTTLVEELKKYPLKSEFFKDIVNNFTSTSASYENKLQKSNEHSFRNIELQEKLLNLTQEEINTQNSWLKETSKMHNTYQGLEIMLANVSNRNEKLEETVISFLNNNSNFQKQILELTKNDEQQKARIGEKDKSIEQLEVKNQQLENELSKVTEKYRGLQQAVGQTEQQQNYCRISSNSVLWQLAHKDTEIKIPAGAFVWTPTHSEVAAGRMEILYSSSRDLYVREVGKEEMKGWNTGIYEQNSMFRMVENDFKVSYLARNVGTSEGTVSWKFDLGGSGTTAGNIKILFSTAVFFTGKVDAKLCSSSKCIDIATGNNVGVFETSKFEGVSQFMITARTTLGIKGAAWQHAQLFRQLLTDVTGYGFQMIVDLKRCDVLLL</sequence>
<gene>
    <name evidence="4" type="ORF">L9F63_008667</name>
</gene>
<evidence type="ECO:0000256" key="1">
    <source>
        <dbReference type="PROSITE-ProRule" id="PRU00731"/>
    </source>
</evidence>
<evidence type="ECO:0000256" key="2">
    <source>
        <dbReference type="SAM" id="Coils"/>
    </source>
</evidence>
<dbReference type="GO" id="GO:0006516">
    <property type="term" value="P:glycoprotein catabolic process"/>
    <property type="evidence" value="ECO:0007669"/>
    <property type="project" value="InterPro"/>
</dbReference>
<dbReference type="InterPro" id="IPR038680">
    <property type="entry name" value="PAW_sf"/>
</dbReference>
<dbReference type="EMBL" id="JASPKZ010010665">
    <property type="protein sequence ID" value="KAJ9573953.1"/>
    <property type="molecule type" value="Genomic_DNA"/>
</dbReference>
<feature type="domain" description="PAW" evidence="3">
    <location>
        <begin position="250"/>
        <end position="453"/>
    </location>
</feature>
<dbReference type="GO" id="GO:0005737">
    <property type="term" value="C:cytoplasm"/>
    <property type="evidence" value="ECO:0007669"/>
    <property type="project" value="InterPro"/>
</dbReference>
<name>A0AAD7Z5P6_DIPPU</name>
<feature type="coiled-coil region" evidence="2">
    <location>
        <begin position="158"/>
        <end position="248"/>
    </location>
</feature>